<gene>
    <name evidence="1" type="ORF">FHX74_001000</name>
</gene>
<organism evidence="1 2">
    <name type="scientific">Microlunatus kandeliicorticis</name>
    <dbReference type="NCBI Taxonomy" id="1759536"/>
    <lineage>
        <taxon>Bacteria</taxon>
        <taxon>Bacillati</taxon>
        <taxon>Actinomycetota</taxon>
        <taxon>Actinomycetes</taxon>
        <taxon>Propionibacteriales</taxon>
        <taxon>Propionibacteriaceae</taxon>
        <taxon>Microlunatus</taxon>
    </lineage>
</organism>
<proteinExistence type="predicted"/>
<protein>
    <submittedName>
        <fullName evidence="1">Uncharacterized protein</fullName>
    </submittedName>
</protein>
<keyword evidence="2" id="KW-1185">Reference proteome</keyword>
<dbReference type="EMBL" id="JACGWT010000002">
    <property type="protein sequence ID" value="MBA8793395.1"/>
    <property type="molecule type" value="Genomic_DNA"/>
</dbReference>
<dbReference type="Proteomes" id="UP000523079">
    <property type="component" value="Unassembled WGS sequence"/>
</dbReference>
<reference evidence="1 2" key="1">
    <citation type="submission" date="2020-07" db="EMBL/GenBank/DDBJ databases">
        <title>Sequencing the genomes of 1000 actinobacteria strains.</title>
        <authorList>
            <person name="Klenk H.-P."/>
        </authorList>
    </citation>
    <scope>NUCLEOTIDE SEQUENCE [LARGE SCALE GENOMIC DNA]</scope>
    <source>
        <strain evidence="1 2">DSM 100723</strain>
    </source>
</reference>
<name>A0A7W3P508_9ACTN</name>
<comment type="caution">
    <text evidence="1">The sequence shown here is derived from an EMBL/GenBank/DDBJ whole genome shotgun (WGS) entry which is preliminary data.</text>
</comment>
<sequence>MSTEALSRLRRRRIDPFLLLTLRNILGPYTELTFDVRG</sequence>
<accession>A0A7W3P508</accession>
<evidence type="ECO:0000313" key="1">
    <source>
        <dbReference type="EMBL" id="MBA8793395.1"/>
    </source>
</evidence>
<dbReference type="AlphaFoldDB" id="A0A7W3P508"/>
<evidence type="ECO:0000313" key="2">
    <source>
        <dbReference type="Proteomes" id="UP000523079"/>
    </source>
</evidence>